<reference evidence="4" key="1">
    <citation type="submission" date="2023-04" db="EMBL/GenBank/DDBJ databases">
        <title>Phytophthora lilii NBRC 32176.</title>
        <authorList>
            <person name="Ichikawa N."/>
            <person name="Sato H."/>
            <person name="Tonouchi N."/>
        </authorList>
    </citation>
    <scope>NUCLEOTIDE SEQUENCE</scope>
    <source>
        <strain evidence="4">NBRC 32176</strain>
    </source>
</reference>
<sequence>MEGDSSYSATNVTIGAVSEDELKNHSCVPLGNITAVYDYFSTDSANSVSTYRWYSSLDVSEGTNKSTTPEHVDSSSSGAVTTISGGRGLSIESIVDLSTSPNSGETAPLDVLLNEQRGLWNDDIITTKRIPRDKIKIKKLLSRGAFGEVYAGHYNRQKVAIKMLSFSTRNSIQHVNAFLAEARIAATMDHPHIIRCIGVAWDSLSDLCMALEFMDGGDLRALLNTYEASNYPVGFTRQTAIIALHVCHALTMGCRLSQQQKRQCVPSVLISCIKGDGVMLWWVLSAVVAVQRIQVSMAATLYKISASYLGDQCGGTPYAVYASSADSCTASACLDSSNNIDADMQTIDCSTDYIKVIREKFGSSPYLIEVMNTDESCSHLSMAFGYPASGTCVGAYDRSYYVIASLNNNGSASVSFYNKRSWLTDDWYKTDSADKTTLKKHLCDAKAYSWYSSNDDDSSSSSGTTQTDQIDRDDKDDKGLERGLSTTGIIGIALAAFTFVALIVAVTLFVYKRRIKAQAPKETKATLNSDRSSIALLGTPGTGQTGRERCVLGKTGLWDDDVITAKRIPRDKVQTQKLISRGAFGEVYSGIFNGQQVAVKMLLPATKANLKQVNEFLAEAKMNAMMDHPHIVAFVGVAWDSLSDLCVVLEYMHGGELRTLLDTYLKSKHPVGFDKQKTTIALQLCHALTYLHSLEPPVVHRDLKSRNILFTSDMKAKLSDFSVSRERLDQTMTAGVGTSLWMAPEVMMAERYDDKADMFSFGVVLSELDVHTMPYARAKKENLESSGREMVDSVLLQRVVLGTLKAEFSDASPESIGELGRACLAIDPTERPNAAEALSEFVQAARDTFLNSPYIFELVYANDKCTDFAIGYGYPASGTCVGGYNETDSYYVIAGLKNGTESVELYPDRSCLKESLYSVESGDKEALETHACDENWFIWYTSNDVDEASGSGSTLGSVPEEEASSALSTGDILGISVGGFVFAMICVLAIVIRRQRAKPLKTNRSKTSLRSISASSLEAVIRGQTGLWSDDMITAKRVPRDKVITESLISRGSFGEVYAGSFNGQQVAIKMLLPASRGNIQHVNEFLAEAKMTATMDHPHILRSLLDELIRTGRPVGYDREKATIALQVCHALTYLHSLMPPVIHRDLKSRNILLDSNMEAKLSDFGISRERLDRTMTAGVGTSLWMAPEVMLGERYDDKADMFSFGVVLSELDVLTLPYAKTRKETLISNGREVPDSILLQKVALGTIQVEFTNASARSIAELGRACVSIDPTQRSSAAESLLVPLFVVLYGALSGVAGSTFLIRSHFIGSNCDGTPYIMTAEENSTCTETETCAANDGNTSTVAADMISVECTTDYIATMRQKFGDSPYILQINFLDESCSTFSYGYGFPASGNCEGSFNQTQSYYVIGQLDSNGSTSIQYFSQNPCLADSWYMTQSANSSTLTNHLCDANWFKWYSSNDVSSSSGGGVTLTDGAIIGIAVGFVSLIIMCRHLHIETLRSLRSAIHRHDARAHHDPIELRLRVLRRELPHFVKQRHVQLLVHNLHVRVLLLDRR</sequence>
<organism evidence="4 5">
    <name type="scientific">Phytophthora lilii</name>
    <dbReference type="NCBI Taxonomy" id="2077276"/>
    <lineage>
        <taxon>Eukaryota</taxon>
        <taxon>Sar</taxon>
        <taxon>Stramenopiles</taxon>
        <taxon>Oomycota</taxon>
        <taxon>Peronosporomycetes</taxon>
        <taxon>Peronosporales</taxon>
        <taxon>Peronosporaceae</taxon>
        <taxon>Phytophthora</taxon>
    </lineage>
</organism>
<feature type="domain" description="Protein kinase" evidence="3">
    <location>
        <begin position="573"/>
        <end position="850"/>
    </location>
</feature>
<dbReference type="InterPro" id="IPR011009">
    <property type="entry name" value="Kinase-like_dom_sf"/>
</dbReference>
<dbReference type="OrthoDB" id="127581at2759"/>
<feature type="transmembrane region" description="Helical" evidence="2">
    <location>
        <begin position="1283"/>
        <end position="1305"/>
    </location>
</feature>
<keyword evidence="5" id="KW-1185">Reference proteome</keyword>
<dbReference type="InterPro" id="IPR001245">
    <property type="entry name" value="Ser-Thr/Tyr_kinase_cat_dom"/>
</dbReference>
<dbReference type="InterPro" id="IPR000719">
    <property type="entry name" value="Prot_kinase_dom"/>
</dbReference>
<dbReference type="PANTHER" id="PTHR44329:SF214">
    <property type="entry name" value="PROTEIN KINASE DOMAIN-CONTAINING PROTEIN"/>
    <property type="match status" value="1"/>
</dbReference>
<feature type="transmembrane region" description="Helical" evidence="2">
    <location>
        <begin position="972"/>
        <end position="992"/>
    </location>
</feature>
<dbReference type="Proteomes" id="UP001165083">
    <property type="component" value="Unassembled WGS sequence"/>
</dbReference>
<dbReference type="CDD" id="cd21699">
    <property type="entry name" value="JMTM_APP_like"/>
    <property type="match status" value="1"/>
</dbReference>
<name>A0A9W6X419_9STRA</name>
<dbReference type="EMBL" id="BSXW01000771">
    <property type="protein sequence ID" value="GMF29360.1"/>
    <property type="molecule type" value="Genomic_DNA"/>
</dbReference>
<feature type="region of interest" description="Disordered" evidence="1">
    <location>
        <begin position="60"/>
        <end position="81"/>
    </location>
</feature>
<dbReference type="PROSITE" id="PS50011">
    <property type="entry name" value="PROTEIN_KINASE_DOM"/>
    <property type="match status" value="3"/>
</dbReference>
<dbReference type="Gene3D" id="3.30.200.20">
    <property type="entry name" value="Phosphorylase Kinase, domain 1"/>
    <property type="match status" value="2"/>
</dbReference>
<protein>
    <submittedName>
        <fullName evidence="4">Unnamed protein product</fullName>
    </submittedName>
</protein>
<dbReference type="InterPro" id="IPR008271">
    <property type="entry name" value="Ser/Thr_kinase_AS"/>
</dbReference>
<evidence type="ECO:0000256" key="1">
    <source>
        <dbReference type="SAM" id="MobiDB-lite"/>
    </source>
</evidence>
<dbReference type="GO" id="GO:0004674">
    <property type="term" value="F:protein serine/threonine kinase activity"/>
    <property type="evidence" value="ECO:0007669"/>
    <property type="project" value="TreeGrafter"/>
</dbReference>
<feature type="transmembrane region" description="Helical" evidence="2">
    <location>
        <begin position="631"/>
        <end position="652"/>
    </location>
</feature>
<feature type="compositionally biased region" description="Basic and acidic residues" evidence="1">
    <location>
        <begin position="469"/>
        <end position="479"/>
    </location>
</feature>
<dbReference type="PROSITE" id="PS00108">
    <property type="entry name" value="PROTEIN_KINASE_ST"/>
    <property type="match status" value="2"/>
</dbReference>
<proteinExistence type="predicted"/>
<gene>
    <name evidence="4" type="ORF">Plil01_001245000</name>
</gene>
<dbReference type="Gene3D" id="1.10.510.10">
    <property type="entry name" value="Transferase(Phosphotransferase) domain 1"/>
    <property type="match status" value="3"/>
</dbReference>
<keyword evidence="2" id="KW-0812">Transmembrane</keyword>
<dbReference type="PANTHER" id="PTHR44329">
    <property type="entry name" value="SERINE/THREONINE-PROTEIN KINASE TNNI3K-RELATED"/>
    <property type="match status" value="1"/>
</dbReference>
<accession>A0A9W6X419</accession>
<evidence type="ECO:0000256" key="2">
    <source>
        <dbReference type="SAM" id="Phobius"/>
    </source>
</evidence>
<evidence type="ECO:0000313" key="4">
    <source>
        <dbReference type="EMBL" id="GMF29360.1"/>
    </source>
</evidence>
<evidence type="ECO:0000313" key="5">
    <source>
        <dbReference type="Proteomes" id="UP001165083"/>
    </source>
</evidence>
<evidence type="ECO:0000259" key="3">
    <source>
        <dbReference type="PROSITE" id="PS50011"/>
    </source>
</evidence>
<dbReference type="GO" id="GO:0005524">
    <property type="term" value="F:ATP binding"/>
    <property type="evidence" value="ECO:0007669"/>
    <property type="project" value="InterPro"/>
</dbReference>
<comment type="caution">
    <text evidence="4">The sequence shown here is derived from an EMBL/GenBank/DDBJ whole genome shotgun (WGS) entry which is preliminary data.</text>
</comment>
<dbReference type="InterPro" id="IPR051681">
    <property type="entry name" value="Ser/Thr_Kinases-Pseudokinases"/>
</dbReference>
<feature type="domain" description="Protein kinase" evidence="3">
    <location>
        <begin position="1043"/>
        <end position="1288"/>
    </location>
</feature>
<feature type="transmembrane region" description="Helical" evidence="2">
    <location>
        <begin position="488"/>
        <end position="511"/>
    </location>
</feature>
<feature type="region of interest" description="Disordered" evidence="1">
    <location>
        <begin position="452"/>
        <end position="479"/>
    </location>
</feature>
<feature type="compositionally biased region" description="Low complexity" evidence="1">
    <location>
        <begin position="459"/>
        <end position="468"/>
    </location>
</feature>
<keyword evidence="2" id="KW-0472">Membrane</keyword>
<dbReference type="Pfam" id="PF07714">
    <property type="entry name" value="PK_Tyr_Ser-Thr"/>
    <property type="match status" value="2"/>
</dbReference>
<dbReference type="Pfam" id="PF00069">
    <property type="entry name" value="Pkinase"/>
    <property type="match status" value="2"/>
</dbReference>
<keyword evidence="2" id="KW-1133">Transmembrane helix</keyword>
<dbReference type="SMART" id="SM00220">
    <property type="entry name" value="S_TKc"/>
    <property type="match status" value="2"/>
</dbReference>
<feature type="domain" description="Protein kinase" evidence="3">
    <location>
        <begin position="135"/>
        <end position="451"/>
    </location>
</feature>
<dbReference type="SUPFAM" id="SSF56112">
    <property type="entry name" value="Protein kinase-like (PK-like)"/>
    <property type="match status" value="3"/>
</dbReference>